<gene>
    <name evidence="11 12" type="primary">thiM</name>
    <name evidence="12" type="ORF">H9890_10650</name>
</gene>
<dbReference type="GO" id="GO:0009228">
    <property type="term" value="P:thiamine biosynthetic process"/>
    <property type="evidence" value="ECO:0007669"/>
    <property type="project" value="UniProtKB-KW"/>
</dbReference>
<evidence type="ECO:0000256" key="11">
    <source>
        <dbReference type="HAMAP-Rule" id="MF_00228"/>
    </source>
</evidence>
<organism evidence="12 13">
    <name type="scientific">Candidatus Faecalibacterium intestinigallinarum</name>
    <dbReference type="NCBI Taxonomy" id="2838581"/>
    <lineage>
        <taxon>Bacteria</taxon>
        <taxon>Bacillati</taxon>
        <taxon>Bacillota</taxon>
        <taxon>Clostridia</taxon>
        <taxon>Eubacteriales</taxon>
        <taxon>Oscillospiraceae</taxon>
        <taxon>Faecalibacterium</taxon>
    </lineage>
</organism>
<evidence type="ECO:0000256" key="2">
    <source>
        <dbReference type="ARBA" id="ARBA00001946"/>
    </source>
</evidence>
<evidence type="ECO:0000256" key="10">
    <source>
        <dbReference type="ARBA" id="ARBA00022977"/>
    </source>
</evidence>
<keyword evidence="8 11" id="KW-0067">ATP-binding</keyword>
<comment type="function">
    <text evidence="11">Catalyzes the phosphorylation of the hydroxyl group of 4-methyl-5-beta-hydroxyethylthiazole (THZ).</text>
</comment>
<protein>
    <recommendedName>
        <fullName evidence="11">Hydroxyethylthiazole kinase</fullName>
        <ecNumber evidence="11">2.7.1.50</ecNumber>
    </recommendedName>
    <alternativeName>
        <fullName evidence="11">4-methyl-5-beta-hydroxyethylthiazole kinase</fullName>
        <shortName evidence="11">TH kinase</shortName>
        <shortName evidence="11">Thz kinase</shortName>
    </alternativeName>
</protein>
<evidence type="ECO:0000256" key="4">
    <source>
        <dbReference type="ARBA" id="ARBA00022679"/>
    </source>
</evidence>
<dbReference type="GO" id="GO:0000287">
    <property type="term" value="F:magnesium ion binding"/>
    <property type="evidence" value="ECO:0007669"/>
    <property type="project" value="UniProtKB-UniRule"/>
</dbReference>
<evidence type="ECO:0000256" key="3">
    <source>
        <dbReference type="ARBA" id="ARBA00004868"/>
    </source>
</evidence>
<dbReference type="GO" id="GO:0004417">
    <property type="term" value="F:hydroxyethylthiazole kinase activity"/>
    <property type="evidence" value="ECO:0007669"/>
    <property type="project" value="UniProtKB-UniRule"/>
</dbReference>
<reference evidence="12" key="1">
    <citation type="journal article" date="2021" name="PeerJ">
        <title>Extensive microbial diversity within the chicken gut microbiome revealed by metagenomics and culture.</title>
        <authorList>
            <person name="Gilroy R."/>
            <person name="Ravi A."/>
            <person name="Getino M."/>
            <person name="Pursley I."/>
            <person name="Horton D.L."/>
            <person name="Alikhan N.F."/>
            <person name="Baker D."/>
            <person name="Gharbi K."/>
            <person name="Hall N."/>
            <person name="Watson M."/>
            <person name="Adriaenssens E.M."/>
            <person name="Foster-Nyarko E."/>
            <person name="Jarju S."/>
            <person name="Secka A."/>
            <person name="Antonio M."/>
            <person name="Oren A."/>
            <person name="Chaudhuri R.R."/>
            <person name="La Ragione R."/>
            <person name="Hildebrand F."/>
            <person name="Pallen M.J."/>
        </authorList>
    </citation>
    <scope>NUCLEOTIDE SEQUENCE</scope>
    <source>
        <strain evidence="12">ChiHcolR34-3080</strain>
    </source>
</reference>
<comment type="caution">
    <text evidence="12">The sequence shown here is derived from an EMBL/GenBank/DDBJ whole genome shotgun (WGS) entry which is preliminary data.</text>
</comment>
<dbReference type="Gene3D" id="3.40.1190.20">
    <property type="match status" value="1"/>
</dbReference>
<name>A0A9D1TWZ8_9FIRM</name>
<dbReference type="PRINTS" id="PR01099">
    <property type="entry name" value="HYETHTZKNASE"/>
</dbReference>
<evidence type="ECO:0000256" key="8">
    <source>
        <dbReference type="ARBA" id="ARBA00022840"/>
    </source>
</evidence>
<dbReference type="Pfam" id="PF02110">
    <property type="entry name" value="HK"/>
    <property type="match status" value="1"/>
</dbReference>
<dbReference type="NCBIfam" id="NF006830">
    <property type="entry name" value="PRK09355.1"/>
    <property type="match status" value="1"/>
</dbReference>
<comment type="catalytic activity">
    <reaction evidence="1 11">
        <text>5-(2-hydroxyethyl)-4-methylthiazole + ATP = 4-methyl-5-(2-phosphooxyethyl)-thiazole + ADP + H(+)</text>
        <dbReference type="Rhea" id="RHEA:24212"/>
        <dbReference type="ChEBI" id="CHEBI:15378"/>
        <dbReference type="ChEBI" id="CHEBI:17957"/>
        <dbReference type="ChEBI" id="CHEBI:30616"/>
        <dbReference type="ChEBI" id="CHEBI:58296"/>
        <dbReference type="ChEBI" id="CHEBI:456216"/>
        <dbReference type="EC" id="2.7.1.50"/>
    </reaction>
</comment>
<evidence type="ECO:0000256" key="1">
    <source>
        <dbReference type="ARBA" id="ARBA00001771"/>
    </source>
</evidence>
<proteinExistence type="inferred from homology"/>
<evidence type="ECO:0000256" key="6">
    <source>
        <dbReference type="ARBA" id="ARBA00022741"/>
    </source>
</evidence>
<accession>A0A9D1TWZ8</accession>
<evidence type="ECO:0000313" key="12">
    <source>
        <dbReference type="EMBL" id="HIW09841.1"/>
    </source>
</evidence>
<dbReference type="InterPro" id="IPR000417">
    <property type="entry name" value="Hyethyz_kinase"/>
</dbReference>
<keyword evidence="6 11" id="KW-0547">Nucleotide-binding</keyword>
<dbReference type="Proteomes" id="UP000823933">
    <property type="component" value="Unassembled WGS sequence"/>
</dbReference>
<evidence type="ECO:0000313" key="13">
    <source>
        <dbReference type="Proteomes" id="UP000823933"/>
    </source>
</evidence>
<comment type="pathway">
    <text evidence="3 11">Cofactor biosynthesis; thiamine diphosphate biosynthesis; 4-methyl-5-(2-phosphoethyl)-thiazole from 5-(2-hydroxyethyl)-4-methylthiazole: step 1/1.</text>
</comment>
<reference evidence="12" key="2">
    <citation type="submission" date="2021-04" db="EMBL/GenBank/DDBJ databases">
        <authorList>
            <person name="Gilroy R."/>
        </authorList>
    </citation>
    <scope>NUCLEOTIDE SEQUENCE</scope>
    <source>
        <strain evidence="12">ChiHcolR34-3080</strain>
    </source>
</reference>
<evidence type="ECO:0000256" key="9">
    <source>
        <dbReference type="ARBA" id="ARBA00022842"/>
    </source>
</evidence>
<feature type="binding site" evidence="11">
    <location>
        <position position="195"/>
    </location>
    <ligand>
        <name>substrate</name>
    </ligand>
</feature>
<evidence type="ECO:0000256" key="7">
    <source>
        <dbReference type="ARBA" id="ARBA00022777"/>
    </source>
</evidence>
<comment type="cofactor">
    <cofactor evidence="2 11">
        <name>Mg(2+)</name>
        <dbReference type="ChEBI" id="CHEBI:18420"/>
    </cofactor>
</comment>
<keyword evidence="4 11" id="KW-0808">Transferase</keyword>
<sequence>MFGPYLQAVRQAHPLIHCITNYVTANDCANILLAAGASPIMADAPEEAAEITSRSRGLTLNLGTLHAGRVPAMLAAGRQANAMGVPVVFDPVGAGASAFRAGAARQLLAGVRFAVIRGNLSEIRALAGLDGCPHGVDAGDRITPQTLEASLELAAALARRTGAVTAVTGEIDLVTDGTAAFCIRNGHPMMRSVTGTGCQLSCLTAAFAAASPARPLEAAAAAVCTMGLCGEIAYARLTPADGPAAYRDRILDAVYRLTPARLEEGARYELR</sequence>
<feature type="binding site" evidence="11">
    <location>
        <position position="117"/>
    </location>
    <ligand>
        <name>ATP</name>
        <dbReference type="ChEBI" id="CHEBI:30616"/>
    </ligand>
</feature>
<keyword evidence="9 11" id="KW-0460">Magnesium</keyword>
<keyword evidence="10 11" id="KW-0784">Thiamine biosynthesis</keyword>
<keyword evidence="5 11" id="KW-0479">Metal-binding</keyword>
<dbReference type="HAMAP" id="MF_00228">
    <property type="entry name" value="Thz_kinase"/>
    <property type="match status" value="1"/>
</dbReference>
<dbReference type="EC" id="2.7.1.50" evidence="11"/>
<evidence type="ECO:0000256" key="5">
    <source>
        <dbReference type="ARBA" id="ARBA00022723"/>
    </source>
</evidence>
<dbReference type="PIRSF" id="PIRSF000513">
    <property type="entry name" value="Thz_kinase"/>
    <property type="match status" value="1"/>
</dbReference>
<dbReference type="EMBL" id="DXHQ01000127">
    <property type="protein sequence ID" value="HIW09841.1"/>
    <property type="molecule type" value="Genomic_DNA"/>
</dbReference>
<dbReference type="AlphaFoldDB" id="A0A9D1TWZ8"/>
<dbReference type="SUPFAM" id="SSF53613">
    <property type="entry name" value="Ribokinase-like"/>
    <property type="match status" value="1"/>
</dbReference>
<feature type="binding site" evidence="11">
    <location>
        <position position="168"/>
    </location>
    <ligand>
        <name>ATP</name>
        <dbReference type="ChEBI" id="CHEBI:30616"/>
    </ligand>
</feature>
<dbReference type="CDD" id="cd01170">
    <property type="entry name" value="THZ_kinase"/>
    <property type="match status" value="1"/>
</dbReference>
<comment type="similarity">
    <text evidence="11">Belongs to the Thz kinase family.</text>
</comment>
<feature type="binding site" evidence="11">
    <location>
        <position position="41"/>
    </location>
    <ligand>
        <name>substrate</name>
    </ligand>
</feature>
<dbReference type="GO" id="GO:0005524">
    <property type="term" value="F:ATP binding"/>
    <property type="evidence" value="ECO:0007669"/>
    <property type="project" value="UniProtKB-UniRule"/>
</dbReference>
<dbReference type="GO" id="GO:0009229">
    <property type="term" value="P:thiamine diphosphate biosynthetic process"/>
    <property type="evidence" value="ECO:0007669"/>
    <property type="project" value="UniProtKB-UniRule"/>
</dbReference>
<dbReference type="InterPro" id="IPR029056">
    <property type="entry name" value="Ribokinase-like"/>
</dbReference>
<keyword evidence="7 11" id="KW-0418">Kinase</keyword>